<dbReference type="Pfam" id="PF08241">
    <property type="entry name" value="Methyltransf_11"/>
    <property type="match status" value="1"/>
</dbReference>
<sequence>MLSAIIDLLDCPVCQGDLDIDESSVICDRGHTFDIARQGYVSLLSGSAGKLHSDSVAMVSARERVLGSGLYEPIGDAVVELTEGAVTLDVGAGTGQYLSRCLDGQGPDARGVGLDLSKAGARAIARAHPRIGSVIADAWQRLPVRDDSVDTVLSVFAPRNVAEFARVLSPGGALVVVTPTPRHLAEIVESMGMIGVDPAKPERIGNTLGAAFTRTERISVEHTMTLDRGLVADIVTMGPSAYHLSADEITDRAAALAERVDVVCSVTVSRYEAQTDRTR</sequence>
<dbReference type="InterPro" id="IPR029063">
    <property type="entry name" value="SAM-dependent_MTases_sf"/>
</dbReference>
<dbReference type="GO" id="GO:0032259">
    <property type="term" value="P:methylation"/>
    <property type="evidence" value="ECO:0007669"/>
    <property type="project" value="UniProtKB-KW"/>
</dbReference>
<keyword evidence="3" id="KW-0489">Methyltransferase</keyword>
<dbReference type="PIRSF" id="PIRSF018249">
    <property type="entry name" value="MyrA_prd"/>
    <property type="match status" value="1"/>
</dbReference>
<feature type="domain" description="23S rRNA (guanine(745)-N(1))-methyltransferase N-terminal" evidence="2">
    <location>
        <begin position="10"/>
        <end position="44"/>
    </location>
</feature>
<proteinExistence type="predicted"/>
<dbReference type="InterPro" id="IPR013216">
    <property type="entry name" value="Methyltransf_11"/>
</dbReference>
<evidence type="ECO:0000313" key="3">
    <source>
        <dbReference type="EMBL" id="GGF26992.1"/>
    </source>
</evidence>
<dbReference type="RefSeq" id="WP_188489825.1">
    <property type="nucleotide sequence ID" value="NZ_BMCS01000001.1"/>
</dbReference>
<keyword evidence="4" id="KW-1185">Reference proteome</keyword>
<dbReference type="Pfam" id="PF21302">
    <property type="entry name" value="Zn_ribbon_RlmA"/>
    <property type="match status" value="1"/>
</dbReference>
<dbReference type="SUPFAM" id="SSF53335">
    <property type="entry name" value="S-adenosyl-L-methionine-dependent methyltransferases"/>
    <property type="match status" value="1"/>
</dbReference>
<dbReference type="Gene3D" id="3.40.50.150">
    <property type="entry name" value="Vaccinia Virus protein VP39"/>
    <property type="match status" value="1"/>
</dbReference>
<dbReference type="InterPro" id="IPR016718">
    <property type="entry name" value="rRNA_m1G-MeTrfase_A_prd"/>
</dbReference>
<dbReference type="PANTHER" id="PTHR42912">
    <property type="entry name" value="METHYLTRANSFERASE"/>
    <property type="match status" value="1"/>
</dbReference>
<reference evidence="4" key="1">
    <citation type="journal article" date="2019" name="Int. J. Syst. Evol. Microbiol.">
        <title>The Global Catalogue of Microorganisms (GCM) 10K type strain sequencing project: providing services to taxonomists for standard genome sequencing and annotation.</title>
        <authorList>
            <consortium name="The Broad Institute Genomics Platform"/>
            <consortium name="The Broad Institute Genome Sequencing Center for Infectious Disease"/>
            <person name="Wu L."/>
            <person name="Ma J."/>
        </authorList>
    </citation>
    <scope>NUCLEOTIDE SEQUENCE [LARGE SCALE GENOMIC DNA]</scope>
    <source>
        <strain evidence="4">CCM 7855</strain>
    </source>
</reference>
<gene>
    <name evidence="3" type="ORF">GCM10007298_23700</name>
</gene>
<accession>A0ABQ1UU02</accession>
<evidence type="ECO:0000259" key="2">
    <source>
        <dbReference type="Pfam" id="PF21302"/>
    </source>
</evidence>
<evidence type="ECO:0000259" key="1">
    <source>
        <dbReference type="Pfam" id="PF08241"/>
    </source>
</evidence>
<keyword evidence="3" id="KW-0808">Transferase</keyword>
<feature type="domain" description="Methyltransferase type 11" evidence="1">
    <location>
        <begin position="88"/>
        <end position="176"/>
    </location>
</feature>
<organism evidence="3 4">
    <name type="scientific">Williamsia phyllosphaerae</name>
    <dbReference type="NCBI Taxonomy" id="885042"/>
    <lineage>
        <taxon>Bacteria</taxon>
        <taxon>Bacillati</taxon>
        <taxon>Actinomycetota</taxon>
        <taxon>Actinomycetes</taxon>
        <taxon>Mycobacteriales</taxon>
        <taxon>Nocardiaceae</taxon>
        <taxon>Williamsia</taxon>
    </lineage>
</organism>
<dbReference type="InterPro" id="IPR050508">
    <property type="entry name" value="Methyltransf_Superfamily"/>
</dbReference>
<dbReference type="GO" id="GO:0008168">
    <property type="term" value="F:methyltransferase activity"/>
    <property type="evidence" value="ECO:0007669"/>
    <property type="project" value="UniProtKB-KW"/>
</dbReference>
<evidence type="ECO:0000313" key="4">
    <source>
        <dbReference type="Proteomes" id="UP000632454"/>
    </source>
</evidence>
<dbReference type="InterPro" id="IPR048647">
    <property type="entry name" value="RlmA_N"/>
</dbReference>
<dbReference type="PANTHER" id="PTHR42912:SF45">
    <property type="entry name" value="23S RRNA (GUANINE(745)-N(1))-METHYLTRANSFERASE"/>
    <property type="match status" value="1"/>
</dbReference>
<dbReference type="EMBL" id="BMCS01000001">
    <property type="protein sequence ID" value="GGF26992.1"/>
    <property type="molecule type" value="Genomic_DNA"/>
</dbReference>
<dbReference type="CDD" id="cd02440">
    <property type="entry name" value="AdoMet_MTases"/>
    <property type="match status" value="1"/>
</dbReference>
<name>A0ABQ1UU02_9NOCA</name>
<dbReference type="Proteomes" id="UP000632454">
    <property type="component" value="Unassembled WGS sequence"/>
</dbReference>
<comment type="caution">
    <text evidence="3">The sequence shown here is derived from an EMBL/GenBank/DDBJ whole genome shotgun (WGS) entry which is preliminary data.</text>
</comment>
<protein>
    <submittedName>
        <fullName evidence="3">SAM-dependent methyltransferase</fullName>
    </submittedName>
</protein>